<evidence type="ECO:0000256" key="1">
    <source>
        <dbReference type="ARBA" id="ARBA00022691"/>
    </source>
</evidence>
<organism evidence="3 4">
    <name type="scientific">Mariprofundus ferrooxydans PV-1</name>
    <dbReference type="NCBI Taxonomy" id="314345"/>
    <lineage>
        <taxon>Bacteria</taxon>
        <taxon>Pseudomonadati</taxon>
        <taxon>Pseudomonadota</taxon>
        <taxon>Candidatius Mariprofundia</taxon>
        <taxon>Mariprofundales</taxon>
        <taxon>Mariprofundaceae</taxon>
        <taxon>Mariprofundus</taxon>
    </lineage>
</organism>
<dbReference type="GO" id="GO:0000179">
    <property type="term" value="F:rRNA (adenine-N6,N6-)-dimethyltransferase activity"/>
    <property type="evidence" value="ECO:0007669"/>
    <property type="project" value="InterPro"/>
</dbReference>
<dbReference type="Pfam" id="PF08241">
    <property type="entry name" value="Methyltransf_11"/>
    <property type="match status" value="1"/>
</dbReference>
<dbReference type="CDD" id="cd02440">
    <property type="entry name" value="AdoMet_MTases"/>
    <property type="match status" value="1"/>
</dbReference>
<name>Q0EXI3_9PROT</name>
<gene>
    <name evidence="3" type="ORF">SPV1_13082</name>
</gene>
<comment type="caution">
    <text evidence="3">The sequence shown here is derived from an EMBL/GenBank/DDBJ whole genome shotgun (WGS) entry which is preliminary data.</text>
</comment>
<dbReference type="eggNOG" id="COG2226">
    <property type="taxonomic scope" value="Bacteria"/>
</dbReference>
<keyword evidence="3" id="KW-0489">Methyltransferase</keyword>
<dbReference type="EMBL" id="AATS01000014">
    <property type="protein sequence ID" value="EAU53933.1"/>
    <property type="molecule type" value="Genomic_DNA"/>
</dbReference>
<keyword evidence="4" id="KW-1185">Reference proteome</keyword>
<keyword evidence="3" id="KW-0808">Transferase</keyword>
<dbReference type="Gene3D" id="3.40.50.150">
    <property type="entry name" value="Vaccinia Virus protein VP39"/>
    <property type="match status" value="1"/>
</dbReference>
<dbReference type="Proteomes" id="UP000005297">
    <property type="component" value="Unassembled WGS sequence"/>
</dbReference>
<dbReference type="InterPro" id="IPR020596">
    <property type="entry name" value="rRNA_Ade_Mease_Trfase_CS"/>
</dbReference>
<dbReference type="STRING" id="314344.AL013_09930"/>
<dbReference type="HOGENOM" id="CLU_074551_0_0_0"/>
<dbReference type="InterPro" id="IPR029063">
    <property type="entry name" value="SAM-dependent_MTases_sf"/>
</dbReference>
<protein>
    <submittedName>
        <fullName evidence="3">2-polyprenyl-3-methyl-5-hydroxy-6-metoxy-1,4-benzoquinol methylase</fullName>
    </submittedName>
</protein>
<dbReference type="PANTHER" id="PTHR43591">
    <property type="entry name" value="METHYLTRANSFERASE"/>
    <property type="match status" value="1"/>
</dbReference>
<proteinExistence type="predicted"/>
<dbReference type="InParanoid" id="Q0EXI3"/>
<evidence type="ECO:0000313" key="4">
    <source>
        <dbReference type="Proteomes" id="UP000005297"/>
    </source>
</evidence>
<reference evidence="3 4" key="1">
    <citation type="submission" date="2006-09" db="EMBL/GenBank/DDBJ databases">
        <authorList>
            <person name="Emerson D."/>
            <person name="Ferriera S."/>
            <person name="Johnson J."/>
            <person name="Kravitz S."/>
            <person name="Halpern A."/>
            <person name="Remington K."/>
            <person name="Beeson K."/>
            <person name="Tran B."/>
            <person name="Rogers Y.-H."/>
            <person name="Friedman R."/>
            <person name="Venter J.C."/>
        </authorList>
    </citation>
    <scope>NUCLEOTIDE SEQUENCE [LARGE SCALE GENOMIC DNA]</scope>
    <source>
        <strain evidence="3 4">PV-1</strain>
    </source>
</reference>
<evidence type="ECO:0000259" key="2">
    <source>
        <dbReference type="Pfam" id="PF08241"/>
    </source>
</evidence>
<feature type="domain" description="Methyltransferase type 11" evidence="2">
    <location>
        <begin position="31"/>
        <end position="128"/>
    </location>
</feature>
<accession>Q0EXI3</accession>
<dbReference type="OrthoDB" id="323463at2"/>
<dbReference type="SUPFAM" id="SSF53335">
    <property type="entry name" value="S-adenosyl-L-methionine-dependent methyltransferases"/>
    <property type="match status" value="1"/>
</dbReference>
<dbReference type="RefSeq" id="WP_009850129.1">
    <property type="nucleotide sequence ID" value="NZ_DS022294.1"/>
</dbReference>
<dbReference type="PROSITE" id="PS01131">
    <property type="entry name" value="RRNA_A_DIMETH"/>
    <property type="match status" value="1"/>
</dbReference>
<dbReference type="AlphaFoldDB" id="Q0EXI3"/>
<keyword evidence="1" id="KW-0949">S-adenosyl-L-methionine</keyword>
<evidence type="ECO:0000313" key="3">
    <source>
        <dbReference type="EMBL" id="EAU53933.1"/>
    </source>
</evidence>
<sequence length="237" mass="27112">MMKLSDPSITRTSPEREIYNELLQLDGKSILELGCGKAEITRAIATEGNDRQIIALEVDEIQHRNHLAIDDLPNVEFIMAGAEEIPCADNSIDVVFMFKSLHHVPLELMDRALLEIRRVLKPGGYAYISEPVYAGDFNDLLKMFHDEEQVRLAAFEAIKRAVDSEVMSLEQQCFFNSPMHFSDFADFEKKVLKVTHTDHRLSDELHAQVKQRFALHMGENGADFQMPIRIDLLRKQT</sequence>
<dbReference type="InterPro" id="IPR013216">
    <property type="entry name" value="Methyltransf_11"/>
</dbReference>